<protein>
    <submittedName>
        <fullName evidence="3">Uncharacterized protein</fullName>
    </submittedName>
</protein>
<keyword evidence="2" id="KW-0472">Membrane</keyword>
<feature type="transmembrane region" description="Helical" evidence="2">
    <location>
        <begin position="141"/>
        <end position="158"/>
    </location>
</feature>
<reference evidence="4" key="1">
    <citation type="journal article" date="2019" name="Int. J. Syst. Evol. Microbiol.">
        <title>The Global Catalogue of Microorganisms (GCM) 10K type strain sequencing project: providing services to taxonomists for standard genome sequencing and annotation.</title>
        <authorList>
            <consortium name="The Broad Institute Genomics Platform"/>
            <consortium name="The Broad Institute Genome Sequencing Center for Infectious Disease"/>
            <person name="Wu L."/>
            <person name="Ma J."/>
        </authorList>
    </citation>
    <scope>NUCLEOTIDE SEQUENCE [LARGE SCALE GENOMIC DNA]</scope>
    <source>
        <strain evidence="4">JCM 17986</strain>
    </source>
</reference>
<feature type="compositionally biased region" description="Low complexity" evidence="1">
    <location>
        <begin position="217"/>
        <end position="231"/>
    </location>
</feature>
<dbReference type="Proteomes" id="UP001500466">
    <property type="component" value="Unassembled WGS sequence"/>
</dbReference>
<evidence type="ECO:0000256" key="1">
    <source>
        <dbReference type="SAM" id="MobiDB-lite"/>
    </source>
</evidence>
<proteinExistence type="predicted"/>
<feature type="transmembrane region" description="Helical" evidence="2">
    <location>
        <begin position="49"/>
        <end position="69"/>
    </location>
</feature>
<feature type="transmembrane region" description="Helical" evidence="2">
    <location>
        <begin position="103"/>
        <end position="126"/>
    </location>
</feature>
<evidence type="ECO:0000313" key="3">
    <source>
        <dbReference type="EMBL" id="GAA4958195.1"/>
    </source>
</evidence>
<evidence type="ECO:0000256" key="2">
    <source>
        <dbReference type="SAM" id="Phobius"/>
    </source>
</evidence>
<accession>A0ABP9GZV2</accession>
<organism evidence="3 4">
    <name type="scientific">Yinghuangia aomiensis</name>
    <dbReference type="NCBI Taxonomy" id="676205"/>
    <lineage>
        <taxon>Bacteria</taxon>
        <taxon>Bacillati</taxon>
        <taxon>Actinomycetota</taxon>
        <taxon>Actinomycetes</taxon>
        <taxon>Kitasatosporales</taxon>
        <taxon>Streptomycetaceae</taxon>
        <taxon>Yinghuangia</taxon>
    </lineage>
</organism>
<keyword evidence="4" id="KW-1185">Reference proteome</keyword>
<evidence type="ECO:0000313" key="4">
    <source>
        <dbReference type="Proteomes" id="UP001500466"/>
    </source>
</evidence>
<dbReference type="EMBL" id="BAABHS010000006">
    <property type="protein sequence ID" value="GAA4958195.1"/>
    <property type="molecule type" value="Genomic_DNA"/>
</dbReference>
<feature type="region of interest" description="Disordered" evidence="1">
    <location>
        <begin position="1"/>
        <end position="26"/>
    </location>
</feature>
<keyword evidence="2" id="KW-0812">Transmembrane</keyword>
<sequence length="231" mass="24955">MAADKRCPAGVRARRGRRPTGRHDRRPAARHDLLVATIVDLRRGTTANWSHGLAAAYIGFSVAYGHYLVKRADAWVAYRFAGAPKPPKPPKYGTARAKYEWQIALRTVMAAVVAIGLLQCAIWMVGDASRTAALTSTQSRMLWIAGINVVIALTYTLWPKEAPKGGDSTQKERKDLNTDLVKAYVLGKAARRYGTGTGDYGTGTADTNPRTRDRASAEASANSSAAASKKP</sequence>
<dbReference type="RefSeq" id="WP_345675082.1">
    <property type="nucleotide sequence ID" value="NZ_BAABHS010000006.1"/>
</dbReference>
<comment type="caution">
    <text evidence="3">The sequence shown here is derived from an EMBL/GenBank/DDBJ whole genome shotgun (WGS) entry which is preliminary data.</text>
</comment>
<feature type="region of interest" description="Disordered" evidence="1">
    <location>
        <begin position="192"/>
        <end position="231"/>
    </location>
</feature>
<name>A0ABP9GZV2_9ACTN</name>
<keyword evidence="2" id="KW-1133">Transmembrane helix</keyword>
<feature type="compositionally biased region" description="Basic residues" evidence="1">
    <location>
        <begin position="12"/>
        <end position="25"/>
    </location>
</feature>
<gene>
    <name evidence="3" type="ORF">GCM10023205_20950</name>
</gene>